<sequence>MPPSSQSPASPALRGRDWLWACAPALLGAAVTLVARAMPDRVEALYSRGLYPKIGSALNVLGARWAELTGADPGDLSVRRASLSEVLLGVFIGVVLVALWRSMRRGVGPLLRRVLSLGGAAYLVFLCVWGLNHARVPLARTLGLQLQPVSVESLNDAALELERDLGQLLREIAGLEDLENVASEAGSLAARAWAEAIEEEPALGWQRAAVTCAPLLSGALGASSITGIFSPFTQEAHVVEGLPAVDLAFTACHEIAHVQGWAREDEANYLAWRVGSRSGSVPLRIAAYTLALVHVHQALRKADPALQKRRALDLDARIVAVLQERSSFWERTRSRVATRAMERVNDTYLRSQGHGAGVASYGRMVDLIVAELR</sequence>
<dbReference type="Proteomes" id="UP000320390">
    <property type="component" value="Chromosome"/>
</dbReference>
<dbReference type="EMBL" id="CP036434">
    <property type="protein sequence ID" value="QDV07158.1"/>
    <property type="molecule type" value="Genomic_DNA"/>
</dbReference>
<proteinExistence type="predicted"/>
<keyword evidence="1" id="KW-0175">Coiled coil</keyword>
<gene>
    <name evidence="3" type="ORF">Poly30_26770</name>
</gene>
<name>A0A518ESU4_9BACT</name>
<keyword evidence="2" id="KW-1133">Transmembrane helix</keyword>
<evidence type="ECO:0000313" key="4">
    <source>
        <dbReference type="Proteomes" id="UP000320390"/>
    </source>
</evidence>
<protein>
    <recommendedName>
        <fullName evidence="5">DUF3810 domain-containing protein</fullName>
    </recommendedName>
</protein>
<feature type="transmembrane region" description="Helical" evidence="2">
    <location>
        <begin position="50"/>
        <end position="66"/>
    </location>
</feature>
<feature type="coiled-coil region" evidence="1">
    <location>
        <begin position="151"/>
        <end position="178"/>
    </location>
</feature>
<feature type="transmembrane region" description="Helical" evidence="2">
    <location>
        <begin position="18"/>
        <end position="38"/>
    </location>
</feature>
<feature type="transmembrane region" description="Helical" evidence="2">
    <location>
        <begin position="86"/>
        <end position="102"/>
    </location>
</feature>
<dbReference type="RefSeq" id="WP_145197972.1">
    <property type="nucleotide sequence ID" value="NZ_CP036434.1"/>
</dbReference>
<keyword evidence="2" id="KW-0472">Membrane</keyword>
<evidence type="ECO:0000256" key="1">
    <source>
        <dbReference type="SAM" id="Coils"/>
    </source>
</evidence>
<reference evidence="3 4" key="1">
    <citation type="submission" date="2019-02" db="EMBL/GenBank/DDBJ databases">
        <title>Deep-cultivation of Planctomycetes and their phenomic and genomic characterization uncovers novel biology.</title>
        <authorList>
            <person name="Wiegand S."/>
            <person name="Jogler M."/>
            <person name="Boedeker C."/>
            <person name="Pinto D."/>
            <person name="Vollmers J."/>
            <person name="Rivas-Marin E."/>
            <person name="Kohn T."/>
            <person name="Peeters S.H."/>
            <person name="Heuer A."/>
            <person name="Rast P."/>
            <person name="Oberbeckmann S."/>
            <person name="Bunk B."/>
            <person name="Jeske O."/>
            <person name="Meyerdierks A."/>
            <person name="Storesund J.E."/>
            <person name="Kallscheuer N."/>
            <person name="Luecker S."/>
            <person name="Lage O.M."/>
            <person name="Pohl T."/>
            <person name="Merkel B.J."/>
            <person name="Hornburger P."/>
            <person name="Mueller R.-W."/>
            <person name="Bruemmer F."/>
            <person name="Labrenz M."/>
            <person name="Spormann A.M."/>
            <person name="Op den Camp H."/>
            <person name="Overmann J."/>
            <person name="Amann R."/>
            <person name="Jetten M.S.M."/>
            <person name="Mascher T."/>
            <person name="Medema M.H."/>
            <person name="Devos D.P."/>
            <person name="Kaster A.-K."/>
            <person name="Ovreas L."/>
            <person name="Rohde M."/>
            <person name="Galperin M.Y."/>
            <person name="Jogler C."/>
        </authorList>
    </citation>
    <scope>NUCLEOTIDE SEQUENCE [LARGE SCALE GENOMIC DNA]</scope>
    <source>
        <strain evidence="3 4">Poly30</strain>
    </source>
</reference>
<evidence type="ECO:0000313" key="3">
    <source>
        <dbReference type="EMBL" id="QDV07158.1"/>
    </source>
</evidence>
<evidence type="ECO:0008006" key="5">
    <source>
        <dbReference type="Google" id="ProtNLM"/>
    </source>
</evidence>
<keyword evidence="2" id="KW-0812">Transmembrane</keyword>
<accession>A0A518ESU4</accession>
<dbReference type="AlphaFoldDB" id="A0A518ESU4"/>
<keyword evidence="4" id="KW-1185">Reference proteome</keyword>
<dbReference type="Pfam" id="PF12725">
    <property type="entry name" value="DUF3810"/>
    <property type="match status" value="1"/>
</dbReference>
<feature type="transmembrane region" description="Helical" evidence="2">
    <location>
        <begin position="114"/>
        <end position="131"/>
    </location>
</feature>
<evidence type="ECO:0000256" key="2">
    <source>
        <dbReference type="SAM" id="Phobius"/>
    </source>
</evidence>
<dbReference type="OrthoDB" id="1048788at2"/>
<dbReference type="InterPro" id="IPR024294">
    <property type="entry name" value="DUF3810"/>
</dbReference>
<organism evidence="3 4">
    <name type="scientific">Saltatorellus ferox</name>
    <dbReference type="NCBI Taxonomy" id="2528018"/>
    <lineage>
        <taxon>Bacteria</taxon>
        <taxon>Pseudomonadati</taxon>
        <taxon>Planctomycetota</taxon>
        <taxon>Planctomycetia</taxon>
        <taxon>Planctomycetia incertae sedis</taxon>
        <taxon>Saltatorellus</taxon>
    </lineage>
</organism>